<evidence type="ECO:0000313" key="3">
    <source>
        <dbReference type="Proteomes" id="UP000631653"/>
    </source>
</evidence>
<dbReference type="Pfam" id="PF04865">
    <property type="entry name" value="Baseplate_J"/>
    <property type="match status" value="1"/>
</dbReference>
<evidence type="ECO:0000259" key="1">
    <source>
        <dbReference type="Pfam" id="PF04865"/>
    </source>
</evidence>
<organism evidence="2 3">
    <name type="scientific">Acetobacter conturbans</name>
    <dbReference type="NCBI Taxonomy" id="1737472"/>
    <lineage>
        <taxon>Bacteria</taxon>
        <taxon>Pseudomonadati</taxon>
        <taxon>Pseudomonadota</taxon>
        <taxon>Alphaproteobacteria</taxon>
        <taxon>Acetobacterales</taxon>
        <taxon>Acetobacteraceae</taxon>
        <taxon>Acetobacter</taxon>
    </lineage>
</organism>
<keyword evidence="3" id="KW-1185">Reference proteome</keyword>
<evidence type="ECO:0000313" key="2">
    <source>
        <dbReference type="EMBL" id="NHN89189.1"/>
    </source>
</evidence>
<dbReference type="EMBL" id="WOSY01000010">
    <property type="protein sequence ID" value="NHN89189.1"/>
    <property type="molecule type" value="Genomic_DNA"/>
</dbReference>
<proteinExistence type="predicted"/>
<dbReference type="InterPro" id="IPR006949">
    <property type="entry name" value="Barrel_Baseplate_J-like"/>
</dbReference>
<name>A0ABX0K0K7_9PROT</name>
<reference evidence="2 3" key="1">
    <citation type="journal article" date="2020" name="Int. J. Syst. Evol. Microbiol.">
        <title>Novel acetic acid bacteria from cider fermentations: Acetobacter conturbans sp. nov. and Acetobacter fallax sp. nov.</title>
        <authorList>
            <person name="Sombolestani A.S."/>
            <person name="Cleenwerck I."/>
            <person name="Cnockaert M."/>
            <person name="Borremans W."/>
            <person name="Wieme A.D."/>
            <person name="De Vuyst L."/>
            <person name="Vandamme P."/>
        </authorList>
    </citation>
    <scope>NUCLEOTIDE SEQUENCE [LARGE SCALE GENOMIC DNA]</scope>
    <source>
        <strain evidence="2 3">LMG 1627</strain>
    </source>
</reference>
<accession>A0ABX0K0K7</accession>
<protein>
    <recommendedName>
        <fullName evidence="1">Baseplate protein J-like barrel domain-containing protein</fullName>
    </recommendedName>
</protein>
<dbReference type="Proteomes" id="UP000631653">
    <property type="component" value="Unassembled WGS sequence"/>
</dbReference>
<feature type="domain" description="Baseplate protein J-like barrel" evidence="1">
    <location>
        <begin position="113"/>
        <end position="202"/>
    </location>
</feature>
<sequence length="393" mass="41287">MRIRIRLCIWNYEMNLSLQNFSTIVSNSCSVAQSSCSSLVNFAAGSVVRALFEANATVALWLQYLILQVLSVTRLSTSYGTDVDSWIAQFGMTRLSAAAATTTETFISLSPNSSSAIVPVGAIVKSSDGSVLFSVVKDSTNSNWSESSVGYIRQQGVASITCPVVCTVAGTTGNVMSGVLNILGTQISGIDTCTNVASISNGYDEESDDAVKARVNLWFSSLSSATLSSIEYAISSVSSSIVYQVIENRDVDNSYRPGFFYVAIDDGSGDISSDMLSAVQASIEENRACGVEFSVIRASVVYVAIVVPIVVKTGTDTSSIQTSITNSISDYVNGLAVGSVCSYTKISSLALEAVEAEVDSMGVVTVNQSSGDVGGEVGSVVRVQTISVSVSYD</sequence>
<gene>
    <name evidence="2" type="ORF">GOB81_11195</name>
</gene>
<comment type="caution">
    <text evidence="2">The sequence shown here is derived from an EMBL/GenBank/DDBJ whole genome shotgun (WGS) entry which is preliminary data.</text>
</comment>